<dbReference type="PANTHER" id="PTHR45138:SF9">
    <property type="entry name" value="DIGUANYLATE CYCLASE DGCM-RELATED"/>
    <property type="match status" value="1"/>
</dbReference>
<dbReference type="SUPFAM" id="SSF55073">
    <property type="entry name" value="Nucleotide cyclase"/>
    <property type="match status" value="1"/>
</dbReference>
<dbReference type="SMART" id="SM00267">
    <property type="entry name" value="GGDEF"/>
    <property type="match status" value="1"/>
</dbReference>
<dbReference type="InterPro" id="IPR029787">
    <property type="entry name" value="Nucleotide_cyclase"/>
</dbReference>
<dbReference type="EMBL" id="PTJA01000001">
    <property type="protein sequence ID" value="PPK83393.1"/>
    <property type="molecule type" value="Genomic_DNA"/>
</dbReference>
<dbReference type="RefSeq" id="WP_104434130.1">
    <property type="nucleotide sequence ID" value="NZ_PTJA01000001.1"/>
</dbReference>
<evidence type="ECO:0000256" key="1">
    <source>
        <dbReference type="SAM" id="Phobius"/>
    </source>
</evidence>
<name>A0A2S6HZ08_9FIRM</name>
<feature type="transmembrane region" description="Helical" evidence="1">
    <location>
        <begin position="6"/>
        <end position="26"/>
    </location>
</feature>
<dbReference type="InterPro" id="IPR000160">
    <property type="entry name" value="GGDEF_dom"/>
</dbReference>
<feature type="transmembrane region" description="Helical" evidence="1">
    <location>
        <begin position="143"/>
        <end position="166"/>
    </location>
</feature>
<feature type="domain" description="GGDEF" evidence="2">
    <location>
        <begin position="360"/>
        <end position="484"/>
    </location>
</feature>
<dbReference type="NCBIfam" id="TIGR00254">
    <property type="entry name" value="GGDEF"/>
    <property type="match status" value="1"/>
</dbReference>
<feature type="transmembrane region" description="Helical" evidence="1">
    <location>
        <begin position="33"/>
        <end position="52"/>
    </location>
</feature>
<feature type="transmembrane region" description="Helical" evidence="1">
    <location>
        <begin position="64"/>
        <end position="84"/>
    </location>
</feature>
<dbReference type="Pfam" id="PF16927">
    <property type="entry name" value="HisKA_7TM"/>
    <property type="match status" value="1"/>
</dbReference>
<dbReference type="PANTHER" id="PTHR45138">
    <property type="entry name" value="REGULATORY COMPONENTS OF SENSORY TRANSDUCTION SYSTEM"/>
    <property type="match status" value="1"/>
</dbReference>
<dbReference type="Pfam" id="PF00990">
    <property type="entry name" value="GGDEF"/>
    <property type="match status" value="1"/>
</dbReference>
<accession>A0A2S6HZ08</accession>
<proteinExistence type="predicted"/>
<sequence length="484" mass="55326">MNNVSLSVLLIISSALIGNFVIYGLARRKIPGVFYFCLLMTAMIFHCVGYAFELLSDTVGTMYIWTRVEYIGASFYPFLIMMFTREYTEEKKFANRFVVTLILMVNVITLILVYTNNYHFLYYSSIGVDDSPGFPILVLEKGIWYYIQVLVLCISILYSITVLIIKLKRSSGSYRDKVLFLLLGVSAPVITMMLYMLGVGPVYLDLTPFSYFIMSISITVGLFRYDMLVLNPITYEMIFQSINEAVLVIDSNGMLLGFNNVSKEFFPSLSKMKIGQSYELIEELKDHNLDSINPVHEICGRKYSFKAIAMKTHRVCIYVANDITESENAKKQLEILATIDSLTGLYNRRYFMEQVEQSRLDGVFIIMDLDHFKVINDTFGHFEGDRVLSDFGILIQHTFPDHISCRYGGEEFAIFLAETSLGEAYKRVESLRQKNNMGTQSCKVTFSAGISEYVLGTETVSEALIQADKKLYEAKERGRDRICF</sequence>
<dbReference type="Gene3D" id="3.30.70.270">
    <property type="match status" value="1"/>
</dbReference>
<evidence type="ECO:0000259" key="2">
    <source>
        <dbReference type="PROSITE" id="PS50887"/>
    </source>
</evidence>
<reference evidence="3 4" key="1">
    <citation type="submission" date="2018-02" db="EMBL/GenBank/DDBJ databases">
        <title>Genomic Encyclopedia of Archaeal and Bacterial Type Strains, Phase II (KMG-II): from individual species to whole genera.</title>
        <authorList>
            <person name="Goeker M."/>
        </authorList>
    </citation>
    <scope>NUCLEOTIDE SEQUENCE [LARGE SCALE GENOMIC DNA]</scope>
    <source>
        <strain evidence="3 4">DSM 3808</strain>
    </source>
</reference>
<comment type="caution">
    <text evidence="3">The sequence shown here is derived from an EMBL/GenBank/DDBJ whole genome shotgun (WGS) entry which is preliminary data.</text>
</comment>
<keyword evidence="1" id="KW-0472">Membrane</keyword>
<dbReference type="CDD" id="cd01949">
    <property type="entry name" value="GGDEF"/>
    <property type="match status" value="1"/>
</dbReference>
<organism evidence="3 4">
    <name type="scientific">Lacrimispora xylanisolvens</name>
    <dbReference type="NCBI Taxonomy" id="384636"/>
    <lineage>
        <taxon>Bacteria</taxon>
        <taxon>Bacillati</taxon>
        <taxon>Bacillota</taxon>
        <taxon>Clostridia</taxon>
        <taxon>Lachnospirales</taxon>
        <taxon>Lachnospiraceae</taxon>
        <taxon>Lacrimispora</taxon>
    </lineage>
</organism>
<dbReference type="InterPro" id="IPR050469">
    <property type="entry name" value="Diguanylate_Cyclase"/>
</dbReference>
<gene>
    <name evidence="3" type="ORF">BXY41_101457</name>
</gene>
<protein>
    <submittedName>
        <fullName evidence="3">Diguanylate cyclase (GGDEF)-like protein</fullName>
    </submittedName>
</protein>
<feature type="transmembrane region" description="Helical" evidence="1">
    <location>
        <begin position="96"/>
        <end position="115"/>
    </location>
</feature>
<dbReference type="AlphaFoldDB" id="A0A2S6HZ08"/>
<evidence type="ECO:0000313" key="3">
    <source>
        <dbReference type="EMBL" id="PPK83393.1"/>
    </source>
</evidence>
<feature type="transmembrane region" description="Helical" evidence="1">
    <location>
        <begin position="178"/>
        <end position="197"/>
    </location>
</feature>
<dbReference type="Proteomes" id="UP000237749">
    <property type="component" value="Unassembled WGS sequence"/>
</dbReference>
<dbReference type="InterPro" id="IPR043128">
    <property type="entry name" value="Rev_trsase/Diguanyl_cyclase"/>
</dbReference>
<evidence type="ECO:0000313" key="4">
    <source>
        <dbReference type="Proteomes" id="UP000237749"/>
    </source>
</evidence>
<dbReference type="OrthoDB" id="1409500at2"/>
<dbReference type="InterPro" id="IPR031621">
    <property type="entry name" value="HisKA_7TM"/>
</dbReference>
<dbReference type="PROSITE" id="PS50887">
    <property type="entry name" value="GGDEF"/>
    <property type="match status" value="1"/>
</dbReference>
<keyword evidence="4" id="KW-1185">Reference proteome</keyword>
<keyword evidence="1" id="KW-1133">Transmembrane helix</keyword>
<dbReference type="GO" id="GO:0052621">
    <property type="term" value="F:diguanylate cyclase activity"/>
    <property type="evidence" value="ECO:0007669"/>
    <property type="project" value="TreeGrafter"/>
</dbReference>
<keyword evidence="1" id="KW-0812">Transmembrane</keyword>